<dbReference type="InterPro" id="IPR047092">
    <property type="entry name" value="AFUB_07903/YDR124W-like_hel"/>
</dbReference>
<dbReference type="PANTHER" id="PTHR36102:SF1">
    <property type="entry name" value="YDR124W-LIKE HELICAL BUNDLE DOMAIN-CONTAINING PROTEIN"/>
    <property type="match status" value="1"/>
</dbReference>
<dbReference type="InterPro" id="IPR021264">
    <property type="entry name" value="AFUB_079030/YDR124W-like"/>
</dbReference>
<dbReference type="EMBL" id="JAQJAC010000010">
    <property type="protein sequence ID" value="KAJ5568897.1"/>
    <property type="molecule type" value="Genomic_DNA"/>
</dbReference>
<dbReference type="AlphaFoldDB" id="A0AAD6GMX0"/>
<organism evidence="2 3">
    <name type="scientific">Penicillium hetheringtonii</name>
    <dbReference type="NCBI Taxonomy" id="911720"/>
    <lineage>
        <taxon>Eukaryota</taxon>
        <taxon>Fungi</taxon>
        <taxon>Dikarya</taxon>
        <taxon>Ascomycota</taxon>
        <taxon>Pezizomycotina</taxon>
        <taxon>Eurotiomycetes</taxon>
        <taxon>Eurotiomycetidae</taxon>
        <taxon>Eurotiales</taxon>
        <taxon>Aspergillaceae</taxon>
        <taxon>Penicillium</taxon>
    </lineage>
</organism>
<proteinExistence type="predicted"/>
<sequence length="298" mass="34147">MASQAPQGYTSAQHFALIYIDQLGRIHRRVSPSIAHHRDVILSSHVTAEFLKAVACSTEVGQRRPCPENTSIQYFSDQLVSDGSHITWYQGTSKVEGHILHTKNGYHGNSTLYPGSGTTSSAIIENEVPHKERPFMKNNSMEHPATWFSLRDAKSLRQYYEKVFDSLQQVNCRILAKAYVRFVEPQKQVKYPYNGRKAVAGAMQQLSPEESKPPWWPSQVRHREPDHLLKAERITLLLHILCDLRCSHGITSRKLKNAVQSVRSHILPVERLKLLDELYRVRGEEERFLEGELGKEIR</sequence>
<dbReference type="Proteomes" id="UP001216150">
    <property type="component" value="Unassembled WGS sequence"/>
</dbReference>
<dbReference type="Pfam" id="PF11001">
    <property type="entry name" value="AFUB_07903_YDR124W_hel"/>
    <property type="match status" value="1"/>
</dbReference>
<feature type="domain" description="Subtelomeric hrmA-associated cluster protein AFUB-079030/YDR124W-like helical bundle" evidence="1">
    <location>
        <begin position="150"/>
        <end position="282"/>
    </location>
</feature>
<protein>
    <recommendedName>
        <fullName evidence="1">Subtelomeric hrmA-associated cluster protein AFUB-079030/YDR124W-like helical bundle domain-containing protein</fullName>
    </recommendedName>
</protein>
<name>A0AAD6GMX0_9EURO</name>
<keyword evidence="3" id="KW-1185">Reference proteome</keyword>
<dbReference type="PANTHER" id="PTHR36102">
    <property type="entry name" value="CHROMOSOME 10, WHOLE GENOME SHOTGUN SEQUENCE"/>
    <property type="match status" value="1"/>
</dbReference>
<gene>
    <name evidence="2" type="ORF">N7450_011383</name>
</gene>
<evidence type="ECO:0000313" key="2">
    <source>
        <dbReference type="EMBL" id="KAJ5568897.1"/>
    </source>
</evidence>
<comment type="caution">
    <text evidence="2">The sequence shown here is derived from an EMBL/GenBank/DDBJ whole genome shotgun (WGS) entry which is preliminary data.</text>
</comment>
<evidence type="ECO:0000313" key="3">
    <source>
        <dbReference type="Proteomes" id="UP001216150"/>
    </source>
</evidence>
<evidence type="ECO:0000259" key="1">
    <source>
        <dbReference type="Pfam" id="PF11001"/>
    </source>
</evidence>
<accession>A0AAD6GMX0</accession>
<reference evidence="2 3" key="1">
    <citation type="journal article" date="2023" name="IMA Fungus">
        <title>Comparative genomic study of the Penicillium genus elucidates a diverse pangenome and 15 lateral gene transfer events.</title>
        <authorList>
            <person name="Petersen C."/>
            <person name="Sorensen T."/>
            <person name="Nielsen M.R."/>
            <person name="Sondergaard T.E."/>
            <person name="Sorensen J.L."/>
            <person name="Fitzpatrick D.A."/>
            <person name="Frisvad J.C."/>
            <person name="Nielsen K.L."/>
        </authorList>
    </citation>
    <scope>NUCLEOTIDE SEQUENCE [LARGE SCALE GENOMIC DNA]</scope>
    <source>
        <strain evidence="2 3">IBT 29057</strain>
    </source>
</reference>